<dbReference type="SUPFAM" id="SSF46785">
    <property type="entry name" value="Winged helix' DNA-binding domain"/>
    <property type="match status" value="1"/>
</dbReference>
<dbReference type="Proteomes" id="UP001179280">
    <property type="component" value="Unassembled WGS sequence"/>
</dbReference>
<evidence type="ECO:0000313" key="6">
    <source>
        <dbReference type="EMBL" id="MBM7840073.1"/>
    </source>
</evidence>
<keyword evidence="4" id="KW-0804">Transcription</keyword>
<accession>A0ABS2SX45</accession>
<protein>
    <submittedName>
        <fullName evidence="6">DNA-binding transcriptional LysR family regulator</fullName>
    </submittedName>
</protein>
<proteinExistence type="inferred from homology"/>
<dbReference type="PANTHER" id="PTHR30126:SF39">
    <property type="entry name" value="HTH-TYPE TRANSCRIPTIONAL REGULATOR CYSL"/>
    <property type="match status" value="1"/>
</dbReference>
<dbReference type="InterPro" id="IPR036388">
    <property type="entry name" value="WH-like_DNA-bd_sf"/>
</dbReference>
<evidence type="ECO:0000256" key="2">
    <source>
        <dbReference type="ARBA" id="ARBA00023015"/>
    </source>
</evidence>
<dbReference type="PROSITE" id="PS50931">
    <property type="entry name" value="HTH_LYSR"/>
    <property type="match status" value="1"/>
</dbReference>
<keyword evidence="3 6" id="KW-0238">DNA-binding</keyword>
<comment type="similarity">
    <text evidence="1">Belongs to the LysR transcriptional regulatory family.</text>
</comment>
<dbReference type="EMBL" id="JAFBCV010000011">
    <property type="protein sequence ID" value="MBM7840073.1"/>
    <property type="molecule type" value="Genomic_DNA"/>
</dbReference>
<sequence length="291" mass="32742">MHMDELETFVALVNERSFTKVALKKSISQPTVSVHLKNLEREFSTTLLTRTTKQLHLTPAGELFYQEALVMLHSYKRLKDTLHLRKTEVAGLLKIGASFTIGEYLLPGILATMQQQYPDLEFEITINNTDAIVKAVHQFDVEIGLIEGTSLVENVTQTPFKRDRLLIVTCSNDHSLYSTIDHLQYQAWVIREEGSGTRRSFDHLIQANQLVVASSLVISSTQGIKESVKNGLGLALLSEATIKEELKHGTLKEINIPDVSETRSFSYVINKESPLEKNAHALIKELQKEEA</sequence>
<evidence type="ECO:0000313" key="7">
    <source>
        <dbReference type="Proteomes" id="UP001179280"/>
    </source>
</evidence>
<dbReference type="Gene3D" id="1.10.10.10">
    <property type="entry name" value="Winged helix-like DNA-binding domain superfamily/Winged helix DNA-binding domain"/>
    <property type="match status" value="1"/>
</dbReference>
<dbReference type="Pfam" id="PF03466">
    <property type="entry name" value="LysR_substrate"/>
    <property type="match status" value="1"/>
</dbReference>
<keyword evidence="7" id="KW-1185">Reference proteome</keyword>
<evidence type="ECO:0000256" key="1">
    <source>
        <dbReference type="ARBA" id="ARBA00009437"/>
    </source>
</evidence>
<dbReference type="SUPFAM" id="SSF53850">
    <property type="entry name" value="Periplasmic binding protein-like II"/>
    <property type="match status" value="1"/>
</dbReference>
<dbReference type="PANTHER" id="PTHR30126">
    <property type="entry name" value="HTH-TYPE TRANSCRIPTIONAL REGULATOR"/>
    <property type="match status" value="1"/>
</dbReference>
<gene>
    <name evidence="6" type="ORF">JOC54_003353</name>
</gene>
<evidence type="ECO:0000256" key="4">
    <source>
        <dbReference type="ARBA" id="ARBA00023163"/>
    </source>
</evidence>
<reference evidence="6" key="1">
    <citation type="submission" date="2021-01" db="EMBL/GenBank/DDBJ databases">
        <title>Genomic Encyclopedia of Type Strains, Phase IV (KMG-IV): sequencing the most valuable type-strain genomes for metagenomic binning, comparative biology and taxonomic classification.</title>
        <authorList>
            <person name="Goeker M."/>
        </authorList>
    </citation>
    <scope>NUCLEOTIDE SEQUENCE</scope>
    <source>
        <strain evidence="6">DSM 21943</strain>
    </source>
</reference>
<dbReference type="InterPro" id="IPR036390">
    <property type="entry name" value="WH_DNA-bd_sf"/>
</dbReference>
<dbReference type="InterPro" id="IPR005119">
    <property type="entry name" value="LysR_subst-bd"/>
</dbReference>
<dbReference type="CDD" id="cd08420">
    <property type="entry name" value="PBP2_CysL_like"/>
    <property type="match status" value="1"/>
</dbReference>
<name>A0ABS2SX45_9BACI</name>
<feature type="domain" description="HTH lysR-type" evidence="5">
    <location>
        <begin position="1"/>
        <end position="58"/>
    </location>
</feature>
<evidence type="ECO:0000256" key="3">
    <source>
        <dbReference type="ARBA" id="ARBA00023125"/>
    </source>
</evidence>
<dbReference type="Pfam" id="PF00126">
    <property type="entry name" value="HTH_1"/>
    <property type="match status" value="1"/>
</dbReference>
<evidence type="ECO:0000259" key="5">
    <source>
        <dbReference type="PROSITE" id="PS50931"/>
    </source>
</evidence>
<dbReference type="InterPro" id="IPR000847">
    <property type="entry name" value="LysR_HTH_N"/>
</dbReference>
<dbReference type="Gene3D" id="3.40.190.10">
    <property type="entry name" value="Periplasmic binding protein-like II"/>
    <property type="match status" value="2"/>
</dbReference>
<comment type="caution">
    <text evidence="6">The sequence shown here is derived from an EMBL/GenBank/DDBJ whole genome shotgun (WGS) entry which is preliminary data.</text>
</comment>
<organism evidence="6 7">
    <name type="scientific">Shouchella xiaoxiensis</name>
    <dbReference type="NCBI Taxonomy" id="766895"/>
    <lineage>
        <taxon>Bacteria</taxon>
        <taxon>Bacillati</taxon>
        <taxon>Bacillota</taxon>
        <taxon>Bacilli</taxon>
        <taxon>Bacillales</taxon>
        <taxon>Bacillaceae</taxon>
        <taxon>Shouchella</taxon>
    </lineage>
</organism>
<dbReference type="GO" id="GO:0003677">
    <property type="term" value="F:DNA binding"/>
    <property type="evidence" value="ECO:0007669"/>
    <property type="project" value="UniProtKB-KW"/>
</dbReference>
<keyword evidence="2" id="KW-0805">Transcription regulation</keyword>
<dbReference type="RefSeq" id="WP_204467507.1">
    <property type="nucleotide sequence ID" value="NZ_JAFBCV010000011.1"/>
</dbReference>